<reference evidence="1" key="3">
    <citation type="submission" date="2025-09" db="UniProtKB">
        <authorList>
            <consortium name="Ensembl"/>
        </authorList>
    </citation>
    <scope>IDENTIFICATION</scope>
</reference>
<dbReference type="AlphaFoldDB" id="A0A8I5R514"/>
<dbReference type="GeneTree" id="ENSGT01150000287033"/>
<organism evidence="1 2">
    <name type="scientific">Papio anubis</name>
    <name type="common">Olive baboon</name>
    <dbReference type="NCBI Taxonomy" id="9555"/>
    <lineage>
        <taxon>Eukaryota</taxon>
        <taxon>Metazoa</taxon>
        <taxon>Chordata</taxon>
        <taxon>Craniata</taxon>
        <taxon>Vertebrata</taxon>
        <taxon>Euteleostomi</taxon>
        <taxon>Mammalia</taxon>
        <taxon>Eutheria</taxon>
        <taxon>Euarchontoglires</taxon>
        <taxon>Primates</taxon>
        <taxon>Haplorrhini</taxon>
        <taxon>Catarrhini</taxon>
        <taxon>Cercopithecidae</taxon>
        <taxon>Cercopithecinae</taxon>
        <taxon>Papio</taxon>
    </lineage>
</organism>
<sequence length="110" mass="11766">AVRSSGCYPSLLSQENSVLGSLSPRLEYSGTILAHCSLCLPGSKDPSSSASGVAGTSGMYHHAQVNFVFFGSDGISPCFLGWSQISRLKRSTLLSLPKCWDYKCEPLYVA</sequence>
<evidence type="ECO:0000313" key="2">
    <source>
        <dbReference type="Proteomes" id="UP000028761"/>
    </source>
</evidence>
<dbReference type="Proteomes" id="UP000028761">
    <property type="component" value="Chromosome 7"/>
</dbReference>
<keyword evidence="2" id="KW-1185">Reference proteome</keyword>
<protein>
    <submittedName>
        <fullName evidence="1">Uncharacterized protein</fullName>
    </submittedName>
</protein>
<name>A0A8I5R514_PAPAN</name>
<proteinExistence type="predicted"/>
<reference evidence="1 2" key="1">
    <citation type="submission" date="2012-03" db="EMBL/GenBank/DDBJ databases">
        <title>Whole Genome Assembly of Papio anubis.</title>
        <authorList>
            <person name="Liu Y.L."/>
            <person name="Abraham K.A."/>
            <person name="Akbar H.A."/>
            <person name="Ali S.A."/>
            <person name="Anosike U.A."/>
            <person name="Aqrawi P.A."/>
            <person name="Arias F.A."/>
            <person name="Attaway T.A."/>
            <person name="Awwad R.A."/>
            <person name="Babu C.B."/>
            <person name="Bandaranaike D.B."/>
            <person name="Battles P.B."/>
            <person name="Bell A.B."/>
            <person name="Beltran B.B."/>
            <person name="Berhane-Mersha D.B."/>
            <person name="Bess C.B."/>
            <person name="Bickham C.B."/>
            <person name="Bolden T.B."/>
            <person name="Carter K.C."/>
            <person name="Chau D.C."/>
            <person name="Chavez A.C."/>
            <person name="Clerc-Blankenburg K.C."/>
            <person name="Coyle M.C."/>
            <person name="Dao M.D."/>
            <person name="Davila M.L.D."/>
            <person name="Davy-Carroll L.D."/>
            <person name="Denson S.D."/>
            <person name="Dinh H.D."/>
            <person name="Fernandez S.F."/>
            <person name="Fernando P.F."/>
            <person name="Forbes L.F."/>
            <person name="Francis C.F."/>
            <person name="Francisco L.F."/>
            <person name="Fu Q.F."/>
            <person name="Garcia-Iii R.G."/>
            <person name="Garrett T.G."/>
            <person name="Gross S.G."/>
            <person name="Gubbala S.G."/>
            <person name="Hirani K.H."/>
            <person name="Hogues M.H."/>
            <person name="Hollins B.H."/>
            <person name="Jackson L.J."/>
            <person name="Javaid M.J."/>
            <person name="Jhangiani S.J."/>
            <person name="Johnson A.J."/>
            <person name="Johnson B.J."/>
            <person name="Jones J.J."/>
            <person name="Joshi V.J."/>
            <person name="Kalu J.K."/>
            <person name="Khan N.K."/>
            <person name="Korchina V.K."/>
            <person name="Kovar C.K."/>
            <person name="Lago L.L."/>
            <person name="Lara F.L."/>
            <person name="Le T.-K.L."/>
            <person name="Lee S.L."/>
            <person name="Legall-Iii F.L."/>
            <person name="Lemon S.L."/>
            <person name="Liu J.L."/>
            <person name="Liu Y.-S.L."/>
            <person name="Liyanage D.L."/>
            <person name="Lopez J.L."/>
            <person name="Lorensuhewa L.L."/>
            <person name="Mata R.M."/>
            <person name="Mathew T.M."/>
            <person name="Mercado C.M."/>
            <person name="Mercado I.M."/>
            <person name="Morales K.M."/>
            <person name="Morgan M.M."/>
            <person name="Munidasa M.M."/>
            <person name="Ngo D.N."/>
            <person name="Nguyen L.N."/>
            <person name="Nguyen T.N."/>
            <person name="Nguyen N.N."/>
            <person name="Obregon M.O."/>
            <person name="Okwuonu G.O."/>
            <person name="Ongeri F.O."/>
            <person name="Onwere C.O."/>
            <person name="Osifeso I.O."/>
            <person name="Parra A.P."/>
            <person name="Patil S.P."/>
            <person name="Perez A.P."/>
            <person name="Perez Y.P."/>
            <person name="Pham C.P."/>
            <person name="Pu L.-L.P."/>
            <person name="Puazo M.P."/>
            <person name="Quiroz J.Q."/>
            <person name="Rouhana J.R."/>
            <person name="Ruiz M.R."/>
            <person name="Ruiz S.-J.R."/>
            <person name="Saada N.S."/>
            <person name="Santibanez J.S."/>
            <person name="Scheel M.S."/>
            <person name="Schneider B.S."/>
            <person name="Simmons D.S."/>
            <person name="Sisson I.S."/>
            <person name="Tang L.-Y.T."/>
            <person name="Thornton R.T."/>
            <person name="Tisius J.T."/>
            <person name="Toledanes G.T."/>
            <person name="Trejos Z.T."/>
            <person name="Usmani K.U."/>
            <person name="Varghese R.V."/>
            <person name="Vattathil S.V."/>
            <person name="Vee V.V."/>
            <person name="Walker D.W."/>
            <person name="Weissenberger G.W."/>
            <person name="White C.W."/>
            <person name="Williams A.W."/>
            <person name="Woodworth J.W."/>
            <person name="Wright R.W."/>
            <person name="Zhu Y.Z."/>
            <person name="Han Y.H."/>
            <person name="Newsham I.N."/>
            <person name="Nazareth L.N."/>
            <person name="Worley K.W."/>
            <person name="Muzny D.M."/>
            <person name="Rogers J.R."/>
            <person name="Gibbs R.G."/>
        </authorList>
    </citation>
    <scope>NUCLEOTIDE SEQUENCE [LARGE SCALE GENOMIC DNA]</scope>
</reference>
<dbReference type="Ensembl" id="ENSPANT00000061384.1">
    <property type="protein sequence ID" value="ENSPANP00000048184.1"/>
    <property type="gene ID" value="ENSPANG00000048824.1"/>
</dbReference>
<dbReference type="PANTHER" id="PTHR12138">
    <property type="entry name" value="PRIMATE-EXPANDED PROTEIN FAMILY"/>
    <property type="match status" value="1"/>
</dbReference>
<dbReference type="PANTHER" id="PTHR12138:SF162">
    <property type="entry name" value="CHROMOSOME UNDETERMINED SCAFFOLD_275, WHOLE GENOME SHOTGUN SEQUENCE"/>
    <property type="match status" value="1"/>
</dbReference>
<accession>A0A8I5R514</accession>
<evidence type="ECO:0000313" key="1">
    <source>
        <dbReference type="Ensembl" id="ENSPANP00000048184.1"/>
    </source>
</evidence>
<reference evidence="1" key="2">
    <citation type="submission" date="2025-08" db="UniProtKB">
        <authorList>
            <consortium name="Ensembl"/>
        </authorList>
    </citation>
    <scope>IDENTIFICATION</scope>
</reference>